<dbReference type="HOGENOM" id="CLU_051638_10_1_9"/>
<dbReference type="InterPro" id="IPR042122">
    <property type="entry name" value="Ser_AcTrfase_N_sf"/>
</dbReference>
<comment type="pathway">
    <text evidence="1">Amino-acid biosynthesis; L-cysteine biosynthesis; L-cysteine from L-serine: step 1/2.</text>
</comment>
<dbReference type="GO" id="GO:0005737">
    <property type="term" value="C:cytoplasm"/>
    <property type="evidence" value="ECO:0007669"/>
    <property type="project" value="InterPro"/>
</dbReference>
<keyword evidence="5" id="KW-0028">Amino-acid biosynthesis</keyword>
<comment type="caution">
    <text evidence="11">The sequence shown here is derived from an EMBL/GenBank/DDBJ whole genome shotgun (WGS) entry which is preliminary data.</text>
</comment>
<dbReference type="InterPro" id="IPR001451">
    <property type="entry name" value="Hexapep"/>
</dbReference>
<dbReference type="NCBIfam" id="NF041874">
    <property type="entry name" value="EPS_EpsC"/>
    <property type="match status" value="1"/>
</dbReference>
<dbReference type="PIRSF" id="PIRSF000441">
    <property type="entry name" value="CysE"/>
    <property type="match status" value="1"/>
</dbReference>
<dbReference type="FunFam" id="2.160.10.10:FF:000007">
    <property type="entry name" value="Serine acetyltransferase"/>
    <property type="match status" value="1"/>
</dbReference>
<dbReference type="eggNOG" id="COG1045">
    <property type="taxonomic scope" value="Bacteria"/>
</dbReference>
<evidence type="ECO:0000256" key="1">
    <source>
        <dbReference type="ARBA" id="ARBA00004876"/>
    </source>
</evidence>
<dbReference type="InterPro" id="IPR053376">
    <property type="entry name" value="Serine_acetyltransferase"/>
</dbReference>
<accession>B1C067</accession>
<reference evidence="11" key="2">
    <citation type="submission" date="2014-06" db="EMBL/GenBank/DDBJ databases">
        <title>Draft genome sequence of Clostridium spiroforme (DSM 1552).</title>
        <authorList>
            <person name="Sudarsanam P."/>
            <person name="Ley R."/>
            <person name="Guruge J."/>
            <person name="Turnbaugh P.J."/>
            <person name="Mahowald M."/>
            <person name="Liep D."/>
            <person name="Gordon J."/>
        </authorList>
    </citation>
    <scope>NUCLEOTIDE SEQUENCE</scope>
    <source>
        <strain evidence="11">DSM 1552</strain>
    </source>
</reference>
<evidence type="ECO:0000256" key="8">
    <source>
        <dbReference type="ARBA" id="ARBA00023315"/>
    </source>
</evidence>
<evidence type="ECO:0000256" key="3">
    <source>
        <dbReference type="ARBA" id="ARBA00013266"/>
    </source>
</evidence>
<dbReference type="Proteomes" id="UP000004910">
    <property type="component" value="Unassembled WGS sequence"/>
</dbReference>
<dbReference type="SUPFAM" id="SSF51161">
    <property type="entry name" value="Trimeric LpxA-like enzymes"/>
    <property type="match status" value="1"/>
</dbReference>
<organism evidence="11 12">
    <name type="scientific">Thomasclavelia spiroformis DSM 1552</name>
    <dbReference type="NCBI Taxonomy" id="428126"/>
    <lineage>
        <taxon>Bacteria</taxon>
        <taxon>Bacillati</taxon>
        <taxon>Bacillota</taxon>
        <taxon>Erysipelotrichia</taxon>
        <taxon>Erysipelotrichales</taxon>
        <taxon>Coprobacillaceae</taxon>
        <taxon>Thomasclavelia</taxon>
    </lineage>
</organism>
<dbReference type="AlphaFoldDB" id="B1C067"/>
<dbReference type="UniPathway" id="UPA00136">
    <property type="reaction ID" value="UER00199"/>
</dbReference>
<proteinExistence type="inferred from homology"/>
<dbReference type="InterPro" id="IPR005881">
    <property type="entry name" value="Ser_O-AcTrfase"/>
</dbReference>
<dbReference type="GO" id="GO:0006535">
    <property type="term" value="P:cysteine biosynthetic process from serine"/>
    <property type="evidence" value="ECO:0007669"/>
    <property type="project" value="InterPro"/>
</dbReference>
<dbReference type="CDD" id="cd03354">
    <property type="entry name" value="LbH_SAT"/>
    <property type="match status" value="1"/>
</dbReference>
<reference evidence="11" key="1">
    <citation type="submission" date="2008-02" db="EMBL/GenBank/DDBJ databases">
        <authorList>
            <person name="Fulton L."/>
            <person name="Clifton S."/>
            <person name="Fulton B."/>
            <person name="Xu J."/>
            <person name="Minx P."/>
            <person name="Pepin K.H."/>
            <person name="Johnson M."/>
            <person name="Thiruvilangam P."/>
            <person name="Bhonagiri V."/>
            <person name="Nash W.E."/>
            <person name="Mardis E.R."/>
            <person name="Wilson R.K."/>
        </authorList>
    </citation>
    <scope>NUCLEOTIDE SEQUENCE [LARGE SCALE GENOMIC DNA]</scope>
    <source>
        <strain evidence="11">DSM 1552</strain>
    </source>
</reference>
<name>B1C067_9FIRM</name>
<gene>
    <name evidence="11" type="primary">cysE</name>
    <name evidence="11" type="ORF">CLOSPI_00594</name>
</gene>
<evidence type="ECO:0000256" key="5">
    <source>
        <dbReference type="ARBA" id="ARBA00022605"/>
    </source>
</evidence>
<sequence>MGISMKEKSLIKKVLETDPAARYALNVIINYPGVHAMFCYRINNFLWKKLHLKFLARLLSQIARFFTGIEIHPGATIGKRLFIDHGMGVVIGETTIIGDDCVLYQGVTLGGVGTGEHKVKRHPTLLNNVMISAGAKVIGDVTIGNNSIVGAQTVVLANVPDNCTVVGVPAFIVKENGVRVNKEL</sequence>
<dbReference type="Pfam" id="PF00132">
    <property type="entry name" value="Hexapep"/>
    <property type="match status" value="1"/>
</dbReference>
<dbReference type="GO" id="GO:0009001">
    <property type="term" value="F:serine O-acetyltransferase activity"/>
    <property type="evidence" value="ECO:0007669"/>
    <property type="project" value="UniProtKB-EC"/>
</dbReference>
<dbReference type="NCBIfam" id="TIGR01172">
    <property type="entry name" value="cysE"/>
    <property type="match status" value="1"/>
</dbReference>
<evidence type="ECO:0000256" key="10">
    <source>
        <dbReference type="PIRNR" id="PIRNR000441"/>
    </source>
</evidence>
<dbReference type="InterPro" id="IPR011004">
    <property type="entry name" value="Trimer_LpxA-like_sf"/>
</dbReference>
<keyword evidence="6 10" id="KW-0808">Transferase</keyword>
<dbReference type="EMBL" id="ABIK02000005">
    <property type="protein sequence ID" value="EDS75557.1"/>
    <property type="molecule type" value="Genomic_DNA"/>
</dbReference>
<evidence type="ECO:0000256" key="9">
    <source>
        <dbReference type="ARBA" id="ARBA00049486"/>
    </source>
</evidence>
<evidence type="ECO:0000313" key="11">
    <source>
        <dbReference type="EMBL" id="EDS75557.1"/>
    </source>
</evidence>
<dbReference type="InterPro" id="IPR045304">
    <property type="entry name" value="LbH_SAT"/>
</dbReference>
<dbReference type="STRING" id="428126.CLOSPI_00594"/>
<keyword evidence="7" id="KW-0198">Cysteine biosynthesis</keyword>
<keyword evidence="8 10" id="KW-0012">Acyltransferase</keyword>
<dbReference type="PANTHER" id="PTHR42811">
    <property type="entry name" value="SERINE ACETYLTRANSFERASE"/>
    <property type="match status" value="1"/>
</dbReference>
<evidence type="ECO:0000256" key="4">
    <source>
        <dbReference type="ARBA" id="ARBA00018522"/>
    </source>
</evidence>
<evidence type="ECO:0000256" key="6">
    <source>
        <dbReference type="ARBA" id="ARBA00022679"/>
    </source>
</evidence>
<dbReference type="Gene3D" id="1.10.3130.10">
    <property type="entry name" value="serine acetyltransferase, domain 1"/>
    <property type="match status" value="1"/>
</dbReference>
<comment type="catalytic activity">
    <reaction evidence="9 10">
        <text>L-serine + acetyl-CoA = O-acetyl-L-serine + CoA</text>
        <dbReference type="Rhea" id="RHEA:24560"/>
        <dbReference type="ChEBI" id="CHEBI:33384"/>
        <dbReference type="ChEBI" id="CHEBI:57287"/>
        <dbReference type="ChEBI" id="CHEBI:57288"/>
        <dbReference type="ChEBI" id="CHEBI:58340"/>
        <dbReference type="EC" id="2.3.1.30"/>
    </reaction>
</comment>
<dbReference type="EC" id="2.3.1.30" evidence="3 10"/>
<comment type="similarity">
    <text evidence="2 10">Belongs to the transferase hexapeptide repeat family.</text>
</comment>
<protein>
    <recommendedName>
        <fullName evidence="4 10">Serine acetyltransferase</fullName>
        <ecNumber evidence="3 10">2.3.1.30</ecNumber>
    </recommendedName>
</protein>
<evidence type="ECO:0000256" key="2">
    <source>
        <dbReference type="ARBA" id="ARBA00007274"/>
    </source>
</evidence>
<evidence type="ECO:0000313" key="12">
    <source>
        <dbReference type="Proteomes" id="UP000004910"/>
    </source>
</evidence>
<evidence type="ECO:0000256" key="7">
    <source>
        <dbReference type="ARBA" id="ARBA00023192"/>
    </source>
</evidence>
<dbReference type="Gene3D" id="2.160.10.10">
    <property type="entry name" value="Hexapeptide repeat proteins"/>
    <property type="match status" value="1"/>
</dbReference>
<keyword evidence="12" id="KW-1185">Reference proteome</keyword>